<gene>
    <name evidence="4" type="ORF">METZ01_LOCUS83448</name>
</gene>
<dbReference type="Gene3D" id="3.40.30.10">
    <property type="entry name" value="Glutaredoxin"/>
    <property type="match status" value="1"/>
</dbReference>
<dbReference type="PANTHER" id="PTHR11592:SF78">
    <property type="entry name" value="GLUTATHIONE PEROXIDASE"/>
    <property type="match status" value="1"/>
</dbReference>
<dbReference type="AlphaFoldDB" id="A0A381URM3"/>
<evidence type="ECO:0000256" key="2">
    <source>
        <dbReference type="ARBA" id="ARBA00022559"/>
    </source>
</evidence>
<dbReference type="EMBL" id="UINC01006952">
    <property type="protein sequence ID" value="SVA30594.1"/>
    <property type="molecule type" value="Genomic_DNA"/>
</dbReference>
<keyword evidence="2" id="KW-0575">Peroxidase</keyword>
<protein>
    <recommendedName>
        <fullName evidence="5">Glutathione peroxidase</fullName>
    </recommendedName>
</protein>
<dbReference type="Pfam" id="PF00255">
    <property type="entry name" value="GSHPx"/>
    <property type="match status" value="1"/>
</dbReference>
<proteinExistence type="inferred from homology"/>
<dbReference type="SUPFAM" id="SSF52833">
    <property type="entry name" value="Thioredoxin-like"/>
    <property type="match status" value="1"/>
</dbReference>
<dbReference type="InterPro" id="IPR036249">
    <property type="entry name" value="Thioredoxin-like_sf"/>
</dbReference>
<dbReference type="CDD" id="cd00340">
    <property type="entry name" value="GSH_Peroxidase"/>
    <property type="match status" value="1"/>
</dbReference>
<accession>A0A381URM3</accession>
<dbReference type="PANTHER" id="PTHR11592">
    <property type="entry name" value="GLUTATHIONE PEROXIDASE"/>
    <property type="match status" value="1"/>
</dbReference>
<reference evidence="4" key="1">
    <citation type="submission" date="2018-05" db="EMBL/GenBank/DDBJ databases">
        <authorList>
            <person name="Lanie J.A."/>
            <person name="Ng W.-L."/>
            <person name="Kazmierczak K.M."/>
            <person name="Andrzejewski T.M."/>
            <person name="Davidsen T.M."/>
            <person name="Wayne K.J."/>
            <person name="Tettelin H."/>
            <person name="Glass J.I."/>
            <person name="Rusch D."/>
            <person name="Podicherti R."/>
            <person name="Tsui H.-C.T."/>
            <person name="Winkler M.E."/>
        </authorList>
    </citation>
    <scope>NUCLEOTIDE SEQUENCE</scope>
</reference>
<dbReference type="PROSITE" id="PS51355">
    <property type="entry name" value="GLUTATHIONE_PEROXID_3"/>
    <property type="match status" value="1"/>
</dbReference>
<dbReference type="PIRSF" id="PIRSF000303">
    <property type="entry name" value="Glutathion_perox"/>
    <property type="match status" value="1"/>
</dbReference>
<evidence type="ECO:0000313" key="4">
    <source>
        <dbReference type="EMBL" id="SVA30594.1"/>
    </source>
</evidence>
<keyword evidence="3" id="KW-0560">Oxidoreductase</keyword>
<evidence type="ECO:0008006" key="5">
    <source>
        <dbReference type="Google" id="ProtNLM"/>
    </source>
</evidence>
<dbReference type="InterPro" id="IPR000889">
    <property type="entry name" value="Glutathione_peroxidase"/>
</dbReference>
<organism evidence="4">
    <name type="scientific">marine metagenome</name>
    <dbReference type="NCBI Taxonomy" id="408172"/>
    <lineage>
        <taxon>unclassified sequences</taxon>
        <taxon>metagenomes</taxon>
        <taxon>ecological metagenomes</taxon>
    </lineage>
</organism>
<sequence length="196" mass="22507">MSIYEFSLNKLGNSSVEFSKYKGDTLLIVNVASLCGFTPQYENLQRLHEKLSDKSFSILAFPCNDFSNQEPGSERKILEFCDGIYGVTFDIFEKVKVRGIDAHHLYKYLEGEFSPVIRPKGLKAKLFQLFTLMHFLLKERRLPHAGEVMWNFHKFVVGKSGQIVGHFSSDCDPFDPRLIACIENELKEQNQSKESI</sequence>
<dbReference type="GO" id="GO:0004601">
    <property type="term" value="F:peroxidase activity"/>
    <property type="evidence" value="ECO:0007669"/>
    <property type="project" value="UniProtKB-KW"/>
</dbReference>
<comment type="similarity">
    <text evidence="1">Belongs to the glutathione peroxidase family.</text>
</comment>
<name>A0A381URM3_9ZZZZ</name>
<dbReference type="PRINTS" id="PR01011">
    <property type="entry name" value="GLUTPROXDASE"/>
</dbReference>
<evidence type="ECO:0000256" key="3">
    <source>
        <dbReference type="ARBA" id="ARBA00023002"/>
    </source>
</evidence>
<dbReference type="GO" id="GO:0034599">
    <property type="term" value="P:cellular response to oxidative stress"/>
    <property type="evidence" value="ECO:0007669"/>
    <property type="project" value="TreeGrafter"/>
</dbReference>
<evidence type="ECO:0000256" key="1">
    <source>
        <dbReference type="ARBA" id="ARBA00006926"/>
    </source>
</evidence>